<sequence length="91" mass="10536">MRFLGETKPQLRVDDVLQVRRRDETSPRARRFVDIEPPRARDEERRPSVDDVVYVFYLTVPAQETAGVEFLDDVGQTFLCEIPVKTVKTIG</sequence>
<organism evidence="1 2">
    <name type="scientific">Zophobas morio</name>
    <dbReference type="NCBI Taxonomy" id="2755281"/>
    <lineage>
        <taxon>Eukaryota</taxon>
        <taxon>Metazoa</taxon>
        <taxon>Ecdysozoa</taxon>
        <taxon>Arthropoda</taxon>
        <taxon>Hexapoda</taxon>
        <taxon>Insecta</taxon>
        <taxon>Pterygota</taxon>
        <taxon>Neoptera</taxon>
        <taxon>Endopterygota</taxon>
        <taxon>Coleoptera</taxon>
        <taxon>Polyphaga</taxon>
        <taxon>Cucujiformia</taxon>
        <taxon>Tenebrionidae</taxon>
        <taxon>Zophobas</taxon>
    </lineage>
</organism>
<evidence type="ECO:0000313" key="2">
    <source>
        <dbReference type="Proteomes" id="UP001168821"/>
    </source>
</evidence>
<name>A0AA38MM57_9CUCU</name>
<proteinExistence type="predicted"/>
<evidence type="ECO:0000313" key="1">
    <source>
        <dbReference type="EMBL" id="KAJ3661311.1"/>
    </source>
</evidence>
<dbReference type="Proteomes" id="UP001168821">
    <property type="component" value="Unassembled WGS sequence"/>
</dbReference>
<protein>
    <submittedName>
        <fullName evidence="1">Uncharacterized protein</fullName>
    </submittedName>
</protein>
<accession>A0AA38MM57</accession>
<dbReference type="AlphaFoldDB" id="A0AA38MM57"/>
<comment type="caution">
    <text evidence="1">The sequence shown here is derived from an EMBL/GenBank/DDBJ whole genome shotgun (WGS) entry which is preliminary data.</text>
</comment>
<keyword evidence="2" id="KW-1185">Reference proteome</keyword>
<gene>
    <name evidence="1" type="ORF">Zmor_005710</name>
</gene>
<reference evidence="1" key="1">
    <citation type="journal article" date="2023" name="G3 (Bethesda)">
        <title>Whole genome assemblies of Zophobas morio and Tenebrio molitor.</title>
        <authorList>
            <person name="Kaur S."/>
            <person name="Stinson S.A."/>
            <person name="diCenzo G.C."/>
        </authorList>
    </citation>
    <scope>NUCLEOTIDE SEQUENCE</scope>
    <source>
        <strain evidence="1">QUZm001</strain>
    </source>
</reference>
<dbReference type="EMBL" id="JALNTZ010000002">
    <property type="protein sequence ID" value="KAJ3661311.1"/>
    <property type="molecule type" value="Genomic_DNA"/>
</dbReference>